<keyword evidence="2" id="KW-1185">Reference proteome</keyword>
<accession>A0A1M6B440</accession>
<gene>
    <name evidence="1" type="ORF">SAMN02745691_00255</name>
</gene>
<protein>
    <submittedName>
        <fullName evidence="1">Uncharacterized protein</fullName>
    </submittedName>
</protein>
<dbReference type="STRING" id="1122934.SAMN02745691_00255"/>
<name>A0A1M6B440_9FIRM</name>
<dbReference type="AlphaFoldDB" id="A0A1M6B440"/>
<evidence type="ECO:0000313" key="1">
    <source>
        <dbReference type="EMBL" id="SHI43501.1"/>
    </source>
</evidence>
<dbReference type="Proteomes" id="UP000184342">
    <property type="component" value="Unassembled WGS sequence"/>
</dbReference>
<dbReference type="EMBL" id="FQYT01000003">
    <property type="protein sequence ID" value="SHI43501.1"/>
    <property type="molecule type" value="Genomic_DNA"/>
</dbReference>
<organism evidence="1 2">
    <name type="scientific">Parasporobacterium paucivorans DSM 15970</name>
    <dbReference type="NCBI Taxonomy" id="1122934"/>
    <lineage>
        <taxon>Bacteria</taxon>
        <taxon>Bacillati</taxon>
        <taxon>Bacillota</taxon>
        <taxon>Clostridia</taxon>
        <taxon>Lachnospirales</taxon>
        <taxon>Lachnospiraceae</taxon>
        <taxon>Parasporobacterium</taxon>
    </lineage>
</organism>
<evidence type="ECO:0000313" key="2">
    <source>
        <dbReference type="Proteomes" id="UP000184342"/>
    </source>
</evidence>
<proteinExistence type="predicted"/>
<sequence length="59" mass="6761">MREMINNQPTVYDVDKVVENLEAITSNIINHEHEEFTEQEVYGMLVYFIETVKGGGIDG</sequence>
<reference evidence="1 2" key="1">
    <citation type="submission" date="2016-11" db="EMBL/GenBank/DDBJ databases">
        <authorList>
            <person name="Jaros S."/>
            <person name="Januszkiewicz K."/>
            <person name="Wedrychowicz H."/>
        </authorList>
    </citation>
    <scope>NUCLEOTIDE SEQUENCE [LARGE SCALE GENOMIC DNA]</scope>
    <source>
        <strain evidence="1 2">DSM 15970</strain>
    </source>
</reference>